<dbReference type="GO" id="GO:0006310">
    <property type="term" value="P:DNA recombination"/>
    <property type="evidence" value="ECO:0007669"/>
    <property type="project" value="UniProtKB-KW"/>
</dbReference>
<dbReference type="PANTHER" id="PTHR35004:SF7">
    <property type="entry name" value="INTEGRASE PROTEIN"/>
    <property type="match status" value="1"/>
</dbReference>
<reference evidence="6" key="1">
    <citation type="journal article" date="2015" name="Nature">
        <title>Complex archaea that bridge the gap between prokaryotes and eukaryotes.</title>
        <authorList>
            <person name="Spang A."/>
            <person name="Saw J.H."/>
            <person name="Jorgensen S.L."/>
            <person name="Zaremba-Niedzwiedzka K."/>
            <person name="Martijn J."/>
            <person name="Lind A.E."/>
            <person name="van Eijk R."/>
            <person name="Schleper C."/>
            <person name="Guy L."/>
            <person name="Ettema T.J."/>
        </authorList>
    </citation>
    <scope>NUCLEOTIDE SEQUENCE</scope>
</reference>
<evidence type="ECO:0000256" key="3">
    <source>
        <dbReference type="ARBA" id="ARBA00023172"/>
    </source>
</evidence>
<evidence type="ECO:0000313" key="6">
    <source>
        <dbReference type="EMBL" id="KKM06872.1"/>
    </source>
</evidence>
<evidence type="ECO:0000256" key="1">
    <source>
        <dbReference type="ARBA" id="ARBA00022578"/>
    </source>
</evidence>
<dbReference type="Pfam" id="PF22483">
    <property type="entry name" value="Mu-transpos_C_2"/>
    <property type="match status" value="1"/>
</dbReference>
<sequence length="532" mass="61071">MLRMDQVYVIRHKVLVEGLSIRAVAREMRVSRNTVRKYLEISEPERRKTKSREKPVTDKVAPRIEKILEEWKSRTTEKQRVTGTRVHRQLVEEEYQVGITTVREYLLEKKRKSMEVYIPLVYRPGDCAQVDFFEVTVEEDGVKRKAWKFLMRLMYSGRDFIWLYDRCDQLSFLDAHVRAFAFFGFVPRRNIYDNLAAAVKRRVGLMVYLTDRFLALSSHYLFEPCFARPGEGHDKGGVESRGKGIRLQHLTPIPRGKTLQEIAQKVLDEVDGFCGRRVNREGRTVAERFTEERLHLLPLPDQPFEARLVVLSSANKQALVRVEGADYSVPSHWARLKVTAHVGVNDIQISCLGEQITVPKVREKQRKVQYKHYLTELARKPQALRQVASELLEELGEPYRRLWRLLSDTHGERDAARVLAKVLGAINDHGQQAVAEALHKALDEGRVDLLARDAARVLAKVLGAINDHGQQAVAEALHKALDEGRVDLLALRSQSEHFHLPDVRIEVPKSLEKYNVESAKAADYDVLLGVRS</sequence>
<evidence type="ECO:0000259" key="5">
    <source>
        <dbReference type="PROSITE" id="PS50994"/>
    </source>
</evidence>
<dbReference type="AlphaFoldDB" id="A0A0F9HUP0"/>
<proteinExistence type="predicted"/>
<dbReference type="PROSITE" id="PS50531">
    <property type="entry name" value="HTH_IS21"/>
    <property type="match status" value="1"/>
</dbReference>
<comment type="caution">
    <text evidence="6">The sequence shown here is derived from an EMBL/GenBank/DDBJ whole genome shotgun (WGS) entry which is preliminary data.</text>
</comment>
<dbReference type="GO" id="GO:0032196">
    <property type="term" value="P:transposition"/>
    <property type="evidence" value="ECO:0007669"/>
    <property type="project" value="UniProtKB-KW"/>
</dbReference>
<dbReference type="InterPro" id="IPR009057">
    <property type="entry name" value="Homeodomain-like_sf"/>
</dbReference>
<evidence type="ECO:0000256" key="2">
    <source>
        <dbReference type="ARBA" id="ARBA00023125"/>
    </source>
</evidence>
<keyword evidence="3" id="KW-0233">DNA recombination</keyword>
<dbReference type="SUPFAM" id="SSF46689">
    <property type="entry name" value="Homeodomain-like"/>
    <property type="match status" value="1"/>
</dbReference>
<keyword evidence="1" id="KW-0815">Transposition</keyword>
<dbReference type="EMBL" id="LAZR01015898">
    <property type="protein sequence ID" value="KKM06872.1"/>
    <property type="molecule type" value="Genomic_DNA"/>
</dbReference>
<evidence type="ECO:0000259" key="4">
    <source>
        <dbReference type="PROSITE" id="PS50531"/>
    </source>
</evidence>
<dbReference type="GO" id="GO:0015074">
    <property type="term" value="P:DNA integration"/>
    <property type="evidence" value="ECO:0007669"/>
    <property type="project" value="InterPro"/>
</dbReference>
<dbReference type="InterPro" id="IPR001584">
    <property type="entry name" value="Integrase_cat-core"/>
</dbReference>
<feature type="domain" description="Integrase catalytic" evidence="5">
    <location>
        <begin position="120"/>
        <end position="293"/>
    </location>
</feature>
<feature type="domain" description="HTH IS21-type" evidence="4">
    <location>
        <begin position="6"/>
        <end position="71"/>
    </location>
</feature>
<evidence type="ECO:0008006" key="7">
    <source>
        <dbReference type="Google" id="ProtNLM"/>
    </source>
</evidence>
<name>A0A0F9HUP0_9ZZZZ</name>
<keyword evidence="2" id="KW-0238">DNA-binding</keyword>
<dbReference type="NCBIfam" id="NF033546">
    <property type="entry name" value="transpos_IS21"/>
    <property type="match status" value="1"/>
</dbReference>
<dbReference type="GO" id="GO:0003677">
    <property type="term" value="F:DNA binding"/>
    <property type="evidence" value="ECO:0007669"/>
    <property type="project" value="UniProtKB-KW"/>
</dbReference>
<protein>
    <recommendedName>
        <fullName evidence="7">HTH IS21-type domain-containing protein</fullName>
    </recommendedName>
</protein>
<dbReference type="InterPro" id="IPR054353">
    <property type="entry name" value="IstA-like_C"/>
</dbReference>
<gene>
    <name evidence="6" type="ORF">LCGC14_1739650</name>
</gene>
<dbReference type="PANTHER" id="PTHR35004">
    <property type="entry name" value="TRANSPOSASE RV3428C-RELATED"/>
    <property type="match status" value="1"/>
</dbReference>
<organism evidence="6">
    <name type="scientific">marine sediment metagenome</name>
    <dbReference type="NCBI Taxonomy" id="412755"/>
    <lineage>
        <taxon>unclassified sequences</taxon>
        <taxon>metagenomes</taxon>
        <taxon>ecological metagenomes</taxon>
    </lineage>
</organism>
<dbReference type="PROSITE" id="PS50994">
    <property type="entry name" value="INTEGRASE"/>
    <property type="match status" value="1"/>
</dbReference>
<accession>A0A0F9HUP0</accession>
<dbReference type="InterPro" id="IPR017894">
    <property type="entry name" value="HTH_IS21_transposase_type"/>
</dbReference>